<dbReference type="STRING" id="45351.A8DWV0"/>
<dbReference type="SMART" id="SM00054">
    <property type="entry name" value="EFh"/>
    <property type="match status" value="2"/>
</dbReference>
<reference evidence="4 5" key="1">
    <citation type="journal article" date="2007" name="Science">
        <title>Sea anemone genome reveals ancestral eumetazoan gene repertoire and genomic organization.</title>
        <authorList>
            <person name="Putnam N.H."/>
            <person name="Srivastava M."/>
            <person name="Hellsten U."/>
            <person name="Dirks B."/>
            <person name="Chapman J."/>
            <person name="Salamov A."/>
            <person name="Terry A."/>
            <person name="Shapiro H."/>
            <person name="Lindquist E."/>
            <person name="Kapitonov V.V."/>
            <person name="Jurka J."/>
            <person name="Genikhovich G."/>
            <person name="Grigoriev I.V."/>
            <person name="Lucas S.M."/>
            <person name="Steele R.E."/>
            <person name="Finnerty J.R."/>
            <person name="Technau U."/>
            <person name="Martindale M.Q."/>
            <person name="Rokhsar D.S."/>
        </authorList>
    </citation>
    <scope>NUCLEOTIDE SEQUENCE [LARGE SCALE GENOMIC DNA]</scope>
    <source>
        <strain evidence="5">CH2 X CH6</strain>
    </source>
</reference>
<protein>
    <recommendedName>
        <fullName evidence="3">EF-hand domain-containing protein</fullName>
    </recommendedName>
</protein>
<dbReference type="FunFam" id="1.10.238.10:FF:000003">
    <property type="entry name" value="Calmodulin A"/>
    <property type="match status" value="1"/>
</dbReference>
<name>A8DWV0_NEMVE</name>
<dbReference type="InterPro" id="IPR002048">
    <property type="entry name" value="EF_hand_dom"/>
</dbReference>
<dbReference type="EMBL" id="DS480268">
    <property type="protein sequence ID" value="EDO25310.1"/>
    <property type="molecule type" value="Genomic_DNA"/>
</dbReference>
<dbReference type="CDD" id="cd00051">
    <property type="entry name" value="EFh"/>
    <property type="match status" value="1"/>
</dbReference>
<dbReference type="HOGENOM" id="CLU_061288_22_5_1"/>
<evidence type="ECO:0000313" key="4">
    <source>
        <dbReference type="EMBL" id="EDO25310.1"/>
    </source>
</evidence>
<evidence type="ECO:0000256" key="1">
    <source>
        <dbReference type="ARBA" id="ARBA00022737"/>
    </source>
</evidence>
<dbReference type="Pfam" id="PF13499">
    <property type="entry name" value="EF-hand_7"/>
    <property type="match status" value="1"/>
</dbReference>
<dbReference type="InParanoid" id="A8DWV0"/>
<dbReference type="eggNOG" id="KOG0028">
    <property type="taxonomic scope" value="Eukaryota"/>
</dbReference>
<dbReference type="PhylomeDB" id="A8DWV0"/>
<dbReference type="SUPFAM" id="SSF47473">
    <property type="entry name" value="EF-hand"/>
    <property type="match status" value="1"/>
</dbReference>
<keyword evidence="5" id="KW-1185">Reference proteome</keyword>
<keyword evidence="1" id="KW-0677">Repeat</keyword>
<dbReference type="InterPro" id="IPR018247">
    <property type="entry name" value="EF_Hand_1_Ca_BS"/>
</dbReference>
<dbReference type="PANTHER" id="PTHR23050">
    <property type="entry name" value="CALCIUM BINDING PROTEIN"/>
    <property type="match status" value="1"/>
</dbReference>
<dbReference type="PROSITE" id="PS50222">
    <property type="entry name" value="EF_HAND_2"/>
    <property type="match status" value="2"/>
</dbReference>
<dbReference type="InterPro" id="IPR050145">
    <property type="entry name" value="Centrin_CML-like"/>
</dbReference>
<gene>
    <name evidence="4" type="ORF">NEMVEDRAFT_v1g157610</name>
</gene>
<dbReference type="InterPro" id="IPR011992">
    <property type="entry name" value="EF-hand-dom_pair"/>
</dbReference>
<evidence type="ECO:0000259" key="3">
    <source>
        <dbReference type="PROSITE" id="PS50222"/>
    </source>
</evidence>
<proteinExistence type="predicted"/>
<evidence type="ECO:0000313" key="5">
    <source>
        <dbReference type="Proteomes" id="UP000001593"/>
    </source>
</evidence>
<dbReference type="GO" id="GO:0005509">
    <property type="term" value="F:calcium ion binding"/>
    <property type="evidence" value="ECO:0007669"/>
    <property type="project" value="InterPro"/>
</dbReference>
<keyword evidence="2" id="KW-0106">Calcium</keyword>
<dbReference type="AlphaFoldDB" id="A8DWV0"/>
<dbReference type="PROSITE" id="PS00018">
    <property type="entry name" value="EF_HAND_1"/>
    <property type="match status" value="1"/>
</dbReference>
<accession>A8DWV0</accession>
<evidence type="ECO:0000256" key="2">
    <source>
        <dbReference type="ARBA" id="ARBA00022837"/>
    </source>
</evidence>
<organism evidence="4 5">
    <name type="scientific">Nematostella vectensis</name>
    <name type="common">Starlet sea anemone</name>
    <dbReference type="NCBI Taxonomy" id="45351"/>
    <lineage>
        <taxon>Eukaryota</taxon>
        <taxon>Metazoa</taxon>
        <taxon>Cnidaria</taxon>
        <taxon>Anthozoa</taxon>
        <taxon>Hexacorallia</taxon>
        <taxon>Actiniaria</taxon>
        <taxon>Edwardsiidae</taxon>
        <taxon>Nematostella</taxon>
    </lineage>
</organism>
<dbReference type="Proteomes" id="UP000001593">
    <property type="component" value="Unassembled WGS sequence"/>
</dbReference>
<sequence>ETRDEVHKVFITFDSQKTGFIALKDLRKVAKDLGELTDDTILQEMIERADLDQDGVVSEEEFYALITKKAH</sequence>
<dbReference type="Gene3D" id="1.10.238.10">
    <property type="entry name" value="EF-hand"/>
    <property type="match status" value="1"/>
</dbReference>
<feature type="domain" description="EF-hand" evidence="3">
    <location>
        <begin position="37"/>
        <end position="71"/>
    </location>
</feature>
<feature type="non-terminal residue" evidence="4">
    <location>
        <position position="1"/>
    </location>
</feature>
<feature type="domain" description="EF-hand" evidence="3">
    <location>
        <begin position="1"/>
        <end position="36"/>
    </location>
</feature>